<feature type="transmembrane region" description="Helical" evidence="1">
    <location>
        <begin position="139"/>
        <end position="158"/>
    </location>
</feature>
<feature type="transmembrane region" description="Helical" evidence="1">
    <location>
        <begin position="232"/>
        <end position="251"/>
    </location>
</feature>
<feature type="transmembrane region" description="Helical" evidence="1">
    <location>
        <begin position="12"/>
        <end position="37"/>
    </location>
</feature>
<evidence type="ECO:0000256" key="1">
    <source>
        <dbReference type="SAM" id="Phobius"/>
    </source>
</evidence>
<keyword evidence="1" id="KW-0472">Membrane</keyword>
<feature type="transmembrane region" description="Helical" evidence="1">
    <location>
        <begin position="84"/>
        <end position="103"/>
    </location>
</feature>
<evidence type="ECO:0000313" key="2">
    <source>
        <dbReference type="EMBL" id="RHX88535.1"/>
    </source>
</evidence>
<proteinExistence type="predicted"/>
<dbReference type="Proteomes" id="UP000266669">
    <property type="component" value="Unassembled WGS sequence"/>
</dbReference>
<organism evidence="2 3">
    <name type="scientific">Leptospira stimsonii</name>
    <dbReference type="NCBI Taxonomy" id="2202203"/>
    <lineage>
        <taxon>Bacteria</taxon>
        <taxon>Pseudomonadati</taxon>
        <taxon>Spirochaetota</taxon>
        <taxon>Spirochaetia</taxon>
        <taxon>Leptospirales</taxon>
        <taxon>Leptospiraceae</taxon>
        <taxon>Leptospira</taxon>
    </lineage>
</organism>
<feature type="transmembrane region" description="Helical" evidence="1">
    <location>
        <begin position="43"/>
        <end position="63"/>
    </location>
</feature>
<evidence type="ECO:0000313" key="3">
    <source>
        <dbReference type="Proteomes" id="UP000266669"/>
    </source>
</evidence>
<reference evidence="3" key="1">
    <citation type="submission" date="2018-05" db="EMBL/GenBank/DDBJ databases">
        <title>Leptospira yasudae sp. nov. and Leptospira stimsonii sp. nov., two pathogenic species of the genus Leptospira isolated from environmental sources.</title>
        <authorList>
            <person name="Casanovas-Massana A."/>
            <person name="Hamond C."/>
            <person name="Santos L.A."/>
            <person name="Hacker K.P."/>
            <person name="Balassiano I."/>
            <person name="Medeiros M.A."/>
            <person name="Reis M.G."/>
            <person name="Ko A.I."/>
            <person name="Wunder E.A."/>
        </authorList>
    </citation>
    <scope>NUCLEOTIDE SEQUENCE [LARGE SCALE GENOMIC DNA]</scope>
    <source>
        <strain evidence="3">AMB6-RJ</strain>
    </source>
</reference>
<feature type="transmembrane region" description="Helical" evidence="1">
    <location>
        <begin position="206"/>
        <end position="226"/>
    </location>
</feature>
<keyword evidence="1" id="KW-0812">Transmembrane</keyword>
<evidence type="ECO:0008006" key="4">
    <source>
        <dbReference type="Google" id="ProtNLM"/>
    </source>
</evidence>
<name>A0A8B3CV15_9LEPT</name>
<feature type="transmembrane region" description="Helical" evidence="1">
    <location>
        <begin position="109"/>
        <end position="127"/>
    </location>
</feature>
<sequence>MDLFHRIFKRTFFYWNVLSVDIVLGATACALFASTILETKMRVSFWFLLPTAVWIIYTVDHLVDGWKLGENNVNARHKFHYDNLIFLSVLTGILSILCFIFSILFLREWIVAAGLILGIFVAFHVLFSYLQLDFFWKECSVSILYTAGVWFGPILLTSKTKTEIGFPCLLFLLAALSNSFMNSYMERELDQKENVVSILRQISPRALKTSVFFLAFLGLALNFFWIEKQPKFIPEFLYYTFGYLIPAWIVYREDSFQKNQFYRILGEGFFILSILPVIVRKWILPF</sequence>
<protein>
    <recommendedName>
        <fullName evidence="4">Prenyltransferase</fullName>
    </recommendedName>
</protein>
<dbReference type="NCBIfam" id="NF047439">
    <property type="entry name" value="prenyl_LA_0991"/>
    <property type="match status" value="1"/>
</dbReference>
<comment type="caution">
    <text evidence="2">The sequence shown here is derived from an EMBL/GenBank/DDBJ whole genome shotgun (WGS) entry which is preliminary data.</text>
</comment>
<dbReference type="EMBL" id="QHCS01000001">
    <property type="protein sequence ID" value="RHX88535.1"/>
    <property type="molecule type" value="Genomic_DNA"/>
</dbReference>
<accession>A0A8B3CV15</accession>
<gene>
    <name evidence="2" type="ORF">DLM78_06245</name>
</gene>
<dbReference type="AlphaFoldDB" id="A0A8B3CV15"/>
<keyword evidence="1" id="KW-1133">Transmembrane helix</keyword>
<feature type="transmembrane region" description="Helical" evidence="1">
    <location>
        <begin position="263"/>
        <end position="283"/>
    </location>
</feature>
<feature type="transmembrane region" description="Helical" evidence="1">
    <location>
        <begin position="164"/>
        <end position="185"/>
    </location>
</feature>